<evidence type="ECO:0000313" key="2">
    <source>
        <dbReference type="Proteomes" id="UP000605361"/>
    </source>
</evidence>
<dbReference type="PANTHER" id="PTHR42905:SF16">
    <property type="entry name" value="CARBOXYPHOSPHONOENOLPYRUVATE PHOSPHONOMUTASE-LIKE PROTEIN (AFU_ORTHOLOGUE AFUA_5G07230)"/>
    <property type="match status" value="1"/>
</dbReference>
<organism evidence="1 2">
    <name type="scientific">Nonomuraea cypriaca</name>
    <dbReference type="NCBI Taxonomy" id="1187855"/>
    <lineage>
        <taxon>Bacteria</taxon>
        <taxon>Bacillati</taxon>
        <taxon>Actinomycetota</taxon>
        <taxon>Actinomycetes</taxon>
        <taxon>Streptosporangiales</taxon>
        <taxon>Streptosporangiaceae</taxon>
        <taxon>Nonomuraea</taxon>
    </lineage>
</organism>
<dbReference type="Proteomes" id="UP000605361">
    <property type="component" value="Unassembled WGS sequence"/>
</dbReference>
<dbReference type="GO" id="GO:0016829">
    <property type="term" value="F:lyase activity"/>
    <property type="evidence" value="ECO:0007669"/>
    <property type="project" value="UniProtKB-KW"/>
</dbReference>
<dbReference type="InterPro" id="IPR015813">
    <property type="entry name" value="Pyrv/PenolPyrv_kinase-like_dom"/>
</dbReference>
<gene>
    <name evidence="1" type="ORF">ITP53_38800</name>
</gene>
<name>A0A931AEM5_9ACTN</name>
<dbReference type="RefSeq" id="WP_195900455.1">
    <property type="nucleotide sequence ID" value="NZ_JADOGI010000166.1"/>
</dbReference>
<dbReference type="InterPro" id="IPR039556">
    <property type="entry name" value="ICL/PEPM"/>
</dbReference>
<dbReference type="Gene3D" id="3.20.20.60">
    <property type="entry name" value="Phosphoenolpyruvate-binding domains"/>
    <property type="match status" value="1"/>
</dbReference>
<protein>
    <submittedName>
        <fullName evidence="1">Isocitrate lyase/phosphoenolpyruvate mutase family protein</fullName>
    </submittedName>
</protein>
<comment type="caution">
    <text evidence="1">The sequence shown here is derived from an EMBL/GenBank/DDBJ whole genome shotgun (WGS) entry which is preliminary data.</text>
</comment>
<accession>A0A931AEM5</accession>
<dbReference type="SUPFAM" id="SSF51621">
    <property type="entry name" value="Phosphoenolpyruvate/pyruvate domain"/>
    <property type="match status" value="1"/>
</dbReference>
<keyword evidence="2" id="KW-1185">Reference proteome</keyword>
<dbReference type="EMBL" id="JADOGI010000166">
    <property type="protein sequence ID" value="MBF8191547.1"/>
    <property type="molecule type" value="Genomic_DNA"/>
</dbReference>
<proteinExistence type="predicted"/>
<dbReference type="AlphaFoldDB" id="A0A931AEM5"/>
<dbReference type="Pfam" id="PF13714">
    <property type="entry name" value="PEP_mutase"/>
    <property type="match status" value="1"/>
</dbReference>
<dbReference type="CDD" id="cd00377">
    <property type="entry name" value="ICL_PEPM"/>
    <property type="match status" value="1"/>
</dbReference>
<keyword evidence="1" id="KW-0456">Lyase</keyword>
<reference evidence="1" key="1">
    <citation type="submission" date="2020-11" db="EMBL/GenBank/DDBJ databases">
        <title>Whole-genome analyses of Nonomuraea sp. K274.</title>
        <authorList>
            <person name="Veyisoglu A."/>
        </authorList>
    </citation>
    <scope>NUCLEOTIDE SEQUENCE</scope>
    <source>
        <strain evidence="1">K274</strain>
    </source>
</reference>
<sequence length="271" mass="28071">MELNAKAELLRGLHQDLLILPNAWDAASAAAVVHAGASAVATTSAGIAWAQGRADGHKLSRAEMVEAVRRICAVVDVPVTADIENGYGDDPDDVAGTVEQIIDAGAVGVNLEDSRSPREPLHTPGEQAARIHSARQAAVRAGVPDLFINARTDVYFFQVGAVHDRNADVLARAAAYASAGADCLFVPGLLDPARLRELAGASPLPLNAMAVPGGPTVAQLAATGVRRVSVGAQLHLSAYASAHRAAVELLATGTFHAFTDASEVAPLVMRF</sequence>
<evidence type="ECO:0000313" key="1">
    <source>
        <dbReference type="EMBL" id="MBF8191547.1"/>
    </source>
</evidence>
<dbReference type="PANTHER" id="PTHR42905">
    <property type="entry name" value="PHOSPHOENOLPYRUVATE CARBOXYLASE"/>
    <property type="match status" value="1"/>
</dbReference>
<dbReference type="InterPro" id="IPR040442">
    <property type="entry name" value="Pyrv_kinase-like_dom_sf"/>
</dbReference>